<dbReference type="Gene3D" id="3.40.50.460">
    <property type="entry name" value="Phosphofructokinase domain"/>
    <property type="match status" value="1"/>
</dbReference>
<dbReference type="PROSITE" id="PS00433">
    <property type="entry name" value="PHOSPHOFRUCTOKINASE"/>
    <property type="match status" value="1"/>
</dbReference>
<dbReference type="Gene3D" id="3.40.50.450">
    <property type="match status" value="1"/>
</dbReference>
<dbReference type="PIRSF" id="PIRSF000532">
    <property type="entry name" value="ATP_PFK_prok"/>
    <property type="match status" value="1"/>
</dbReference>
<dbReference type="PANTHER" id="PTHR13697">
    <property type="entry name" value="PHOSPHOFRUCTOKINASE"/>
    <property type="match status" value="1"/>
</dbReference>
<dbReference type="Pfam" id="PF00365">
    <property type="entry name" value="PFK"/>
    <property type="match status" value="1"/>
</dbReference>
<keyword evidence="6 12" id="KW-0479">Metal-binding</keyword>
<dbReference type="GO" id="GO:0006002">
    <property type="term" value="P:fructose 6-phosphate metabolic process"/>
    <property type="evidence" value="ECO:0007669"/>
    <property type="project" value="InterPro"/>
</dbReference>
<feature type="binding site" evidence="12">
    <location>
        <begin position="75"/>
        <end position="76"/>
    </location>
    <ligand>
        <name>ATP</name>
        <dbReference type="ChEBI" id="CHEBI:30616"/>
    </ligand>
</feature>
<dbReference type="InterPro" id="IPR015912">
    <property type="entry name" value="Phosphofructokinase_CS"/>
</dbReference>
<keyword evidence="8 12" id="KW-0418">Kinase</keyword>
<protein>
    <recommendedName>
        <fullName evidence="12">ATP-dependent 6-phosphofructokinase</fullName>
        <shortName evidence="12">ATP-PFK</shortName>
        <shortName evidence="12">Phosphofructokinase</shortName>
        <ecNumber evidence="12">2.7.1.11</ecNumber>
    </recommendedName>
    <alternativeName>
        <fullName evidence="12">Phosphohexokinase</fullName>
    </alternativeName>
</protein>
<dbReference type="UniPathway" id="UPA00109">
    <property type="reaction ID" value="UER00182"/>
</dbReference>
<proteinExistence type="inferred from homology"/>
<evidence type="ECO:0000256" key="4">
    <source>
        <dbReference type="ARBA" id="ARBA00022490"/>
    </source>
</evidence>
<feature type="binding site" evidence="12">
    <location>
        <position position="276"/>
    </location>
    <ligand>
        <name>substrate</name>
        <note>ligand shared between dimeric partners</note>
    </ligand>
</feature>
<feature type="binding site" evidence="12">
    <location>
        <begin position="112"/>
        <end position="115"/>
    </location>
    <ligand>
        <name>ATP</name>
        <dbReference type="ChEBI" id="CHEBI:30616"/>
    </ligand>
</feature>
<dbReference type="GO" id="GO:0047334">
    <property type="term" value="F:diphosphate-fructose-6-phosphate 1-phosphotransferase activity"/>
    <property type="evidence" value="ECO:0007669"/>
    <property type="project" value="InterPro"/>
</dbReference>
<feature type="active site" description="Proton acceptor" evidence="12">
    <location>
        <position position="137"/>
    </location>
</feature>
<dbReference type="GO" id="GO:0061621">
    <property type="term" value="P:canonical glycolysis"/>
    <property type="evidence" value="ECO:0007669"/>
    <property type="project" value="TreeGrafter"/>
</dbReference>
<evidence type="ECO:0000256" key="2">
    <source>
        <dbReference type="ARBA" id="ARBA00004496"/>
    </source>
</evidence>
<keyword evidence="7 12" id="KW-0547">Nucleotide-binding</keyword>
<feature type="binding site" description="in other chain" evidence="12">
    <location>
        <begin position="282"/>
        <end position="285"/>
    </location>
    <ligand>
        <name>substrate</name>
        <note>ligand shared between dimeric partners</note>
    </ligand>
</feature>
<evidence type="ECO:0000256" key="7">
    <source>
        <dbReference type="ARBA" id="ARBA00022741"/>
    </source>
</evidence>
<dbReference type="GO" id="GO:0016208">
    <property type="term" value="F:AMP binding"/>
    <property type="evidence" value="ECO:0007669"/>
    <property type="project" value="TreeGrafter"/>
</dbReference>
<feature type="binding site" evidence="12">
    <location>
        <position position="172"/>
    </location>
    <ligand>
        <name>substrate</name>
        <note>ligand shared between dimeric partners</note>
    </ligand>
</feature>
<dbReference type="EC" id="2.7.1.11" evidence="12"/>
<dbReference type="GO" id="GO:0030388">
    <property type="term" value="P:fructose 1,6-bisphosphate metabolic process"/>
    <property type="evidence" value="ECO:0007669"/>
    <property type="project" value="TreeGrafter"/>
</dbReference>
<comment type="caution">
    <text evidence="14">The sequence shown here is derived from an EMBL/GenBank/DDBJ whole genome shotgun (WGS) entry which is preliminary data.</text>
</comment>
<feature type="binding site" evidence="12">
    <location>
        <position position="12"/>
    </location>
    <ligand>
        <name>ATP</name>
        <dbReference type="ChEBI" id="CHEBI:30616"/>
    </ligand>
</feature>
<keyword evidence="9 12" id="KW-0067">ATP-binding</keyword>
<reference evidence="14" key="1">
    <citation type="submission" date="2020-08" db="EMBL/GenBank/DDBJ databases">
        <title>Genome public.</title>
        <authorList>
            <person name="Liu C."/>
            <person name="Sun Q."/>
        </authorList>
    </citation>
    <scope>NUCLEOTIDE SEQUENCE</scope>
    <source>
        <strain evidence="14">NSJ-15</strain>
    </source>
</reference>
<comment type="caution">
    <text evidence="12">Lacks conserved residue(s) required for the propagation of feature annotation.</text>
</comment>
<evidence type="ECO:0000256" key="9">
    <source>
        <dbReference type="ARBA" id="ARBA00022840"/>
    </source>
</evidence>
<dbReference type="GO" id="GO:0048029">
    <property type="term" value="F:monosaccharide binding"/>
    <property type="evidence" value="ECO:0007669"/>
    <property type="project" value="TreeGrafter"/>
</dbReference>
<dbReference type="GO" id="GO:0005524">
    <property type="term" value="F:ATP binding"/>
    <property type="evidence" value="ECO:0007669"/>
    <property type="project" value="UniProtKB-KW"/>
</dbReference>
<dbReference type="InterPro" id="IPR035966">
    <property type="entry name" value="PKF_sf"/>
</dbReference>
<comment type="subunit">
    <text evidence="12">Homodimer or homotetramer.</text>
</comment>
<dbReference type="OrthoDB" id="9802503at2"/>
<dbReference type="HAMAP" id="MF_01976">
    <property type="entry name" value="Phosphofructokinase_III"/>
    <property type="match status" value="1"/>
</dbReference>
<dbReference type="InterPro" id="IPR012829">
    <property type="entry name" value="Phosphofructokinase_III"/>
</dbReference>
<evidence type="ECO:0000256" key="1">
    <source>
        <dbReference type="ARBA" id="ARBA00001946"/>
    </source>
</evidence>
<keyword evidence="11 12" id="KW-0324">Glycolysis</keyword>
<keyword evidence="15" id="KW-1185">Reference proteome</keyword>
<comment type="function">
    <text evidence="12">Catalyzes the phosphorylation of D-fructose 6-phosphate to fructose 1,6-bisphosphate by ATP, the first committing step of glycolysis.</text>
</comment>
<evidence type="ECO:0000256" key="10">
    <source>
        <dbReference type="ARBA" id="ARBA00022842"/>
    </source>
</evidence>
<evidence type="ECO:0000256" key="3">
    <source>
        <dbReference type="ARBA" id="ARBA00004679"/>
    </source>
</evidence>
<comment type="cofactor">
    <cofactor evidence="1 12">
        <name>Mg(2+)</name>
        <dbReference type="ChEBI" id="CHEBI:18420"/>
    </cofactor>
</comment>
<name>A0A8J6PBE0_9FIRM</name>
<dbReference type="InterPro" id="IPR022953">
    <property type="entry name" value="ATP_PFK"/>
</dbReference>
<dbReference type="NCBIfam" id="NF002872">
    <property type="entry name" value="PRK03202.1"/>
    <property type="match status" value="1"/>
</dbReference>
<dbReference type="PANTHER" id="PTHR13697:SF52">
    <property type="entry name" value="ATP-DEPENDENT 6-PHOSPHOFRUCTOKINASE 3"/>
    <property type="match status" value="1"/>
</dbReference>
<evidence type="ECO:0000256" key="8">
    <source>
        <dbReference type="ARBA" id="ARBA00022777"/>
    </source>
</evidence>
<comment type="catalytic activity">
    <reaction evidence="12">
        <text>beta-D-fructose 6-phosphate + ATP = beta-D-fructose 1,6-bisphosphate + ADP + H(+)</text>
        <dbReference type="Rhea" id="RHEA:16109"/>
        <dbReference type="ChEBI" id="CHEBI:15378"/>
        <dbReference type="ChEBI" id="CHEBI:30616"/>
        <dbReference type="ChEBI" id="CHEBI:32966"/>
        <dbReference type="ChEBI" id="CHEBI:57634"/>
        <dbReference type="ChEBI" id="CHEBI:456216"/>
        <dbReference type="EC" id="2.7.1.11"/>
    </reaction>
</comment>
<evidence type="ECO:0000256" key="12">
    <source>
        <dbReference type="HAMAP-Rule" id="MF_01976"/>
    </source>
</evidence>
<keyword evidence="10 12" id="KW-0460">Magnesium</keyword>
<evidence type="ECO:0000259" key="13">
    <source>
        <dbReference type="Pfam" id="PF00365"/>
    </source>
</evidence>
<feature type="binding site" evidence="12">
    <location>
        <position position="113"/>
    </location>
    <ligand>
        <name>Mg(2+)</name>
        <dbReference type="ChEBI" id="CHEBI:18420"/>
        <note>catalytic</note>
    </ligand>
</feature>
<evidence type="ECO:0000313" key="15">
    <source>
        <dbReference type="Proteomes" id="UP000632659"/>
    </source>
</evidence>
<dbReference type="GO" id="GO:0046872">
    <property type="term" value="F:metal ion binding"/>
    <property type="evidence" value="ECO:0007669"/>
    <property type="project" value="UniProtKB-KW"/>
</dbReference>
<dbReference type="EMBL" id="JACRTL010000003">
    <property type="protein sequence ID" value="MBC8610942.1"/>
    <property type="molecule type" value="Genomic_DNA"/>
</dbReference>
<comment type="subcellular location">
    <subcellularLocation>
        <location evidence="2 12">Cytoplasm</location>
    </subcellularLocation>
</comment>
<feature type="domain" description="Phosphofructokinase" evidence="13">
    <location>
        <begin position="4"/>
        <end position="308"/>
    </location>
</feature>
<feature type="binding site" description="in other chain" evidence="12">
    <location>
        <position position="232"/>
    </location>
    <ligand>
        <name>substrate</name>
        <note>ligand shared between dimeric partners</note>
    </ligand>
</feature>
<dbReference type="AlphaFoldDB" id="A0A8J6PBE0"/>
<dbReference type="InterPro" id="IPR012003">
    <property type="entry name" value="ATP_PFK_prok-type"/>
</dbReference>
<evidence type="ECO:0000313" key="14">
    <source>
        <dbReference type="EMBL" id="MBC8610942.1"/>
    </source>
</evidence>
<dbReference type="PRINTS" id="PR00476">
    <property type="entry name" value="PHFRCTKINASE"/>
</dbReference>
<dbReference type="InterPro" id="IPR000023">
    <property type="entry name" value="Phosphofructokinase_dom"/>
</dbReference>
<keyword evidence="4 12" id="KW-0963">Cytoplasm</keyword>
<dbReference type="SUPFAM" id="SSF53784">
    <property type="entry name" value="Phosphofructokinase"/>
    <property type="match status" value="1"/>
</dbReference>
<dbReference type="GO" id="GO:0070095">
    <property type="term" value="F:fructose-6-phosphate binding"/>
    <property type="evidence" value="ECO:0007669"/>
    <property type="project" value="TreeGrafter"/>
</dbReference>
<comment type="similarity">
    <text evidence="12">Belongs to the phosphofructokinase type A (PFKA) family. Mixed-substrate PFK group III subfamily.</text>
</comment>
<dbReference type="Proteomes" id="UP000632659">
    <property type="component" value="Unassembled WGS sequence"/>
</dbReference>
<evidence type="ECO:0000256" key="11">
    <source>
        <dbReference type="ARBA" id="ARBA00023152"/>
    </source>
</evidence>
<dbReference type="GO" id="GO:0003872">
    <property type="term" value="F:6-phosphofructokinase activity"/>
    <property type="evidence" value="ECO:0007669"/>
    <property type="project" value="UniProtKB-UniRule"/>
</dbReference>
<sequence>MAKRIGILTSGGDCPGLNAVIRGVAKAAYELMDDVEIIGIQDGYRGLIHGEYRVMKQSDFSGILTLGGTILGTSRQPFKQMRVIGEDNIDKVKNMKENYQKMKLDCLLILGGNGTHKTAALLAEEGLNVIGLPKTIDNDLYGTDVTFGFHSALNIATEALDLLHTTAASHGRVMVVELMGNKTGWLTLHAGIAGGADIILLPELPYDPKKVAAAVKRRAESGKAFSIIAVAEGAMTMDEAKLKRKERLRQRTEQGFHTVSEQIAAYVESHTGCETRVVVPGHLQRGGAPSAYDRVLSTRFGAYAARLIQAKKFGVTVALKGNVVTENKLSDIAGKAKLVPKDDQMVQVAKDMGISFGD</sequence>
<evidence type="ECO:0000256" key="6">
    <source>
        <dbReference type="ARBA" id="ARBA00022723"/>
    </source>
</evidence>
<feature type="site" description="Important for substrate specificity; cannot use PPi as phosphoryl donor" evidence="12">
    <location>
        <position position="114"/>
    </location>
</feature>
<dbReference type="GO" id="GO:0042802">
    <property type="term" value="F:identical protein binding"/>
    <property type="evidence" value="ECO:0007669"/>
    <property type="project" value="TreeGrafter"/>
</dbReference>
<accession>A0A8J6PBE0</accession>
<dbReference type="GO" id="GO:0005945">
    <property type="term" value="C:6-phosphofructokinase complex"/>
    <property type="evidence" value="ECO:0007669"/>
    <property type="project" value="TreeGrafter"/>
</dbReference>
<dbReference type="FunFam" id="3.40.50.460:FF:000002">
    <property type="entry name" value="ATP-dependent 6-phosphofructokinase"/>
    <property type="match status" value="1"/>
</dbReference>
<dbReference type="RefSeq" id="WP_093989118.1">
    <property type="nucleotide sequence ID" value="NZ_FYDD01000004.1"/>
</dbReference>
<feature type="binding site" description="in other chain" evidence="12">
    <location>
        <begin position="135"/>
        <end position="137"/>
    </location>
    <ligand>
        <name>substrate</name>
        <note>ligand shared between dimeric partners</note>
    </ligand>
</feature>
<evidence type="ECO:0000256" key="5">
    <source>
        <dbReference type="ARBA" id="ARBA00022679"/>
    </source>
</evidence>
<keyword evidence="5 12" id="KW-0808">Transferase</keyword>
<comment type="pathway">
    <text evidence="3 12">Carbohydrate degradation; glycolysis; D-glyceraldehyde 3-phosphate and glycerone phosphate from D-glucose: step 3/4.</text>
</comment>
<organism evidence="14 15">
    <name type="scientific">Massiliimalia timonensis</name>
    <dbReference type="NCBI Taxonomy" id="1987501"/>
    <lineage>
        <taxon>Bacteria</taxon>
        <taxon>Bacillati</taxon>
        <taxon>Bacillota</taxon>
        <taxon>Clostridia</taxon>
        <taxon>Eubacteriales</taxon>
        <taxon>Oscillospiraceae</taxon>
        <taxon>Massiliimalia</taxon>
    </lineage>
</organism>
<gene>
    <name evidence="12" type="primary">pfkA</name>
    <name evidence="14" type="ORF">H8702_07370</name>
</gene>